<evidence type="ECO:0000313" key="11">
    <source>
        <dbReference type="EMBL" id="MBO2008348.1"/>
    </source>
</evidence>
<dbReference type="InterPro" id="IPR050482">
    <property type="entry name" value="Sensor_HK_TwoCompSys"/>
</dbReference>
<dbReference type="InterPro" id="IPR036890">
    <property type="entry name" value="HATPase_C_sf"/>
</dbReference>
<dbReference type="PANTHER" id="PTHR24421">
    <property type="entry name" value="NITRATE/NITRITE SENSOR PROTEIN NARX-RELATED"/>
    <property type="match status" value="1"/>
</dbReference>
<dbReference type="SMART" id="SM00387">
    <property type="entry name" value="HATPase_c"/>
    <property type="match status" value="1"/>
</dbReference>
<accession>A0ABS3QBK8</accession>
<keyword evidence="9" id="KW-0472">Membrane</keyword>
<evidence type="ECO:0000256" key="4">
    <source>
        <dbReference type="ARBA" id="ARBA00022679"/>
    </source>
</evidence>
<evidence type="ECO:0000256" key="2">
    <source>
        <dbReference type="ARBA" id="ARBA00012438"/>
    </source>
</evidence>
<dbReference type="InterPro" id="IPR003594">
    <property type="entry name" value="HATPase_dom"/>
</dbReference>
<organism evidence="11 12">
    <name type="scientific">Hymenobacter negativus</name>
    <dbReference type="NCBI Taxonomy" id="2795026"/>
    <lineage>
        <taxon>Bacteria</taxon>
        <taxon>Pseudomonadati</taxon>
        <taxon>Bacteroidota</taxon>
        <taxon>Cytophagia</taxon>
        <taxon>Cytophagales</taxon>
        <taxon>Hymenobacteraceae</taxon>
        <taxon>Hymenobacter</taxon>
    </lineage>
</organism>
<sequence>MDKSIEQEVGLLYGGVVVMLLLALALVAFFLIYQKKLVSQQLALQTIQGAYQKEVFAAAIQAEERERERIGSDLHDEIGSSLSAAKVLMAQLEDATSATDKEQEVVALIKGIIGNSLQDIRNISQNLHPAVLAQFGLGKALHNLGLVCADAFPNGVAVHVELAAPLSYAHELALYRIVQELLNNALKHARASRVTVELRQLPHSLVLTVADDGRGFDYARVQAGGQGGLGLKSLAARVSLLDASLHLESAALTGTSVRVEVPLLG</sequence>
<comment type="catalytic activity">
    <reaction evidence="1">
        <text>ATP + protein L-histidine = ADP + protein N-phospho-L-histidine.</text>
        <dbReference type="EC" id="2.7.13.3"/>
    </reaction>
</comment>
<dbReference type="PANTHER" id="PTHR24421:SF10">
    <property type="entry name" value="NITRATE_NITRITE SENSOR PROTEIN NARQ"/>
    <property type="match status" value="1"/>
</dbReference>
<keyword evidence="9" id="KW-0812">Transmembrane</keyword>
<keyword evidence="9" id="KW-1133">Transmembrane helix</keyword>
<evidence type="ECO:0000313" key="12">
    <source>
        <dbReference type="Proteomes" id="UP000664369"/>
    </source>
</evidence>
<evidence type="ECO:0000256" key="9">
    <source>
        <dbReference type="SAM" id="Phobius"/>
    </source>
</evidence>
<dbReference type="EMBL" id="JAGETZ010000002">
    <property type="protein sequence ID" value="MBO2008348.1"/>
    <property type="molecule type" value="Genomic_DNA"/>
</dbReference>
<name>A0ABS3QBK8_9BACT</name>
<protein>
    <recommendedName>
        <fullName evidence="2">histidine kinase</fullName>
        <ecNumber evidence="2">2.7.13.3</ecNumber>
    </recommendedName>
</protein>
<dbReference type="Pfam" id="PF07730">
    <property type="entry name" value="HisKA_3"/>
    <property type="match status" value="1"/>
</dbReference>
<dbReference type="Gene3D" id="3.30.565.10">
    <property type="entry name" value="Histidine kinase-like ATPase, C-terminal domain"/>
    <property type="match status" value="1"/>
</dbReference>
<feature type="transmembrane region" description="Helical" evidence="9">
    <location>
        <begin position="12"/>
        <end position="33"/>
    </location>
</feature>
<evidence type="ECO:0000256" key="1">
    <source>
        <dbReference type="ARBA" id="ARBA00000085"/>
    </source>
</evidence>
<keyword evidence="8" id="KW-0902">Two-component regulatory system</keyword>
<dbReference type="Gene3D" id="1.20.5.1930">
    <property type="match status" value="1"/>
</dbReference>
<keyword evidence="12" id="KW-1185">Reference proteome</keyword>
<dbReference type="RefSeq" id="WP_208173887.1">
    <property type="nucleotide sequence ID" value="NZ_JAGETZ010000002.1"/>
</dbReference>
<reference evidence="11 12" key="1">
    <citation type="submission" date="2021-03" db="EMBL/GenBank/DDBJ databases">
        <authorList>
            <person name="Kim M.K."/>
        </authorList>
    </citation>
    <scope>NUCLEOTIDE SEQUENCE [LARGE SCALE GENOMIC DNA]</scope>
    <source>
        <strain evidence="11 12">BT442</strain>
    </source>
</reference>
<gene>
    <name evidence="11" type="ORF">J4E00_04740</name>
</gene>
<keyword evidence="6" id="KW-0418">Kinase</keyword>
<proteinExistence type="predicted"/>
<evidence type="ECO:0000256" key="5">
    <source>
        <dbReference type="ARBA" id="ARBA00022741"/>
    </source>
</evidence>
<evidence type="ECO:0000256" key="7">
    <source>
        <dbReference type="ARBA" id="ARBA00022840"/>
    </source>
</evidence>
<evidence type="ECO:0000256" key="6">
    <source>
        <dbReference type="ARBA" id="ARBA00022777"/>
    </source>
</evidence>
<keyword evidence="7 11" id="KW-0067">ATP-binding</keyword>
<dbReference type="InterPro" id="IPR011712">
    <property type="entry name" value="Sig_transdc_His_kin_sub3_dim/P"/>
</dbReference>
<dbReference type="PROSITE" id="PS50109">
    <property type="entry name" value="HIS_KIN"/>
    <property type="match status" value="1"/>
</dbReference>
<dbReference type="EC" id="2.7.13.3" evidence="2"/>
<keyword evidence="4" id="KW-0808">Transferase</keyword>
<dbReference type="SUPFAM" id="SSF55874">
    <property type="entry name" value="ATPase domain of HSP90 chaperone/DNA topoisomerase II/histidine kinase"/>
    <property type="match status" value="1"/>
</dbReference>
<evidence type="ECO:0000256" key="3">
    <source>
        <dbReference type="ARBA" id="ARBA00022553"/>
    </source>
</evidence>
<keyword evidence="3" id="KW-0597">Phosphoprotein</keyword>
<comment type="caution">
    <text evidence="11">The sequence shown here is derived from an EMBL/GenBank/DDBJ whole genome shotgun (WGS) entry which is preliminary data.</text>
</comment>
<dbReference type="GO" id="GO:0005524">
    <property type="term" value="F:ATP binding"/>
    <property type="evidence" value="ECO:0007669"/>
    <property type="project" value="UniProtKB-KW"/>
</dbReference>
<dbReference type="CDD" id="cd16917">
    <property type="entry name" value="HATPase_UhpB-NarQ-NarX-like"/>
    <property type="match status" value="1"/>
</dbReference>
<keyword evidence="5" id="KW-0547">Nucleotide-binding</keyword>
<evidence type="ECO:0000259" key="10">
    <source>
        <dbReference type="PROSITE" id="PS50109"/>
    </source>
</evidence>
<feature type="domain" description="Histidine kinase" evidence="10">
    <location>
        <begin position="73"/>
        <end position="265"/>
    </location>
</feature>
<dbReference type="Pfam" id="PF02518">
    <property type="entry name" value="HATPase_c"/>
    <property type="match status" value="1"/>
</dbReference>
<dbReference type="InterPro" id="IPR005467">
    <property type="entry name" value="His_kinase_dom"/>
</dbReference>
<evidence type="ECO:0000256" key="8">
    <source>
        <dbReference type="ARBA" id="ARBA00023012"/>
    </source>
</evidence>
<dbReference type="Proteomes" id="UP000664369">
    <property type="component" value="Unassembled WGS sequence"/>
</dbReference>